<dbReference type="CDD" id="cd00487">
    <property type="entry name" value="Pep_deformylase"/>
    <property type="match status" value="1"/>
</dbReference>
<dbReference type="PANTHER" id="PTHR10458:SF22">
    <property type="entry name" value="PEPTIDE DEFORMYLASE"/>
    <property type="match status" value="1"/>
</dbReference>
<dbReference type="GO" id="GO:0006412">
    <property type="term" value="P:translation"/>
    <property type="evidence" value="ECO:0007669"/>
    <property type="project" value="UniProtKB-UniRule"/>
</dbReference>
<name>A0AAU7CRX1_9BACT</name>
<keyword evidence="2" id="KW-0648">Protein biosynthesis</keyword>
<dbReference type="SUPFAM" id="SSF56420">
    <property type="entry name" value="Peptide deformylase"/>
    <property type="match status" value="1"/>
</dbReference>
<keyword evidence="2" id="KW-0479">Metal-binding</keyword>
<dbReference type="EMBL" id="CP155447">
    <property type="protein sequence ID" value="XBH07764.1"/>
    <property type="molecule type" value="Genomic_DNA"/>
</dbReference>
<protein>
    <recommendedName>
        <fullName evidence="2">Peptide deformylase</fullName>
        <shortName evidence="2">PDF</shortName>
        <ecNumber evidence="2">3.5.1.88</ecNumber>
    </recommendedName>
    <alternativeName>
        <fullName evidence="2">Polypeptide deformylase</fullName>
    </alternativeName>
</protein>
<evidence type="ECO:0000256" key="1">
    <source>
        <dbReference type="ARBA" id="ARBA00010759"/>
    </source>
</evidence>
<dbReference type="InterPro" id="IPR023635">
    <property type="entry name" value="Peptide_deformylase"/>
</dbReference>
<feature type="binding site" evidence="2">
    <location>
        <position position="138"/>
    </location>
    <ligand>
        <name>Fe cation</name>
        <dbReference type="ChEBI" id="CHEBI:24875"/>
    </ligand>
</feature>
<dbReference type="PRINTS" id="PR01576">
    <property type="entry name" value="PDEFORMYLASE"/>
</dbReference>
<accession>A0AAU7CRX1</accession>
<keyword evidence="2 3" id="KW-0378">Hydrolase</keyword>
<evidence type="ECO:0000256" key="2">
    <source>
        <dbReference type="HAMAP-Rule" id="MF_00163"/>
    </source>
</evidence>
<dbReference type="GO" id="GO:0042586">
    <property type="term" value="F:peptide deformylase activity"/>
    <property type="evidence" value="ECO:0007669"/>
    <property type="project" value="UniProtKB-UniRule"/>
</dbReference>
<dbReference type="Pfam" id="PF01327">
    <property type="entry name" value="Pep_deformylase"/>
    <property type="match status" value="1"/>
</dbReference>
<sequence length="189" mass="21856">MLRIVPFPHPALRYEARPVTEINDELRANVREMFELMYDARGIGLAATQVALPYRFFVLNLTADPDQPDQERVFINPEIIKRHSSVEDEEGCLSFPGLYAKVRRAKRIKVRWFDLDGNTLELDAEDLESRAIQHEADHLSGRLFIDMLSPLTRNSVGAKIRDFETKFRRAQAEGKYPTDEEIIRQLDAL</sequence>
<comment type="cofactor">
    <cofactor evidence="2">
        <name>Fe(2+)</name>
        <dbReference type="ChEBI" id="CHEBI:29033"/>
    </cofactor>
    <text evidence="2">Binds 1 Fe(2+) ion.</text>
</comment>
<dbReference type="EC" id="3.5.1.88" evidence="2"/>
<feature type="binding site" evidence="2">
    <location>
        <position position="134"/>
    </location>
    <ligand>
        <name>Fe cation</name>
        <dbReference type="ChEBI" id="CHEBI:24875"/>
    </ligand>
</feature>
<keyword evidence="2" id="KW-0408">Iron</keyword>
<gene>
    <name evidence="2 3" type="primary">def</name>
    <name evidence="3" type="ORF">V5E97_17545</name>
</gene>
<dbReference type="HAMAP" id="MF_00163">
    <property type="entry name" value="Pep_deformylase"/>
    <property type="match status" value="1"/>
</dbReference>
<comment type="catalytic activity">
    <reaction evidence="2">
        <text>N-terminal N-formyl-L-methionyl-[peptide] + H2O = N-terminal L-methionyl-[peptide] + formate</text>
        <dbReference type="Rhea" id="RHEA:24420"/>
        <dbReference type="Rhea" id="RHEA-COMP:10639"/>
        <dbReference type="Rhea" id="RHEA-COMP:10640"/>
        <dbReference type="ChEBI" id="CHEBI:15377"/>
        <dbReference type="ChEBI" id="CHEBI:15740"/>
        <dbReference type="ChEBI" id="CHEBI:49298"/>
        <dbReference type="ChEBI" id="CHEBI:64731"/>
        <dbReference type="EC" id="3.5.1.88"/>
    </reaction>
</comment>
<dbReference type="PANTHER" id="PTHR10458">
    <property type="entry name" value="PEPTIDE DEFORMYLASE"/>
    <property type="match status" value="1"/>
</dbReference>
<dbReference type="RefSeq" id="WP_406700604.1">
    <property type="nucleotide sequence ID" value="NZ_CP155447.1"/>
</dbReference>
<proteinExistence type="inferred from homology"/>
<comment type="similarity">
    <text evidence="1 2">Belongs to the polypeptide deformylase family.</text>
</comment>
<dbReference type="PIRSF" id="PIRSF004749">
    <property type="entry name" value="Pep_def"/>
    <property type="match status" value="1"/>
</dbReference>
<dbReference type="InterPro" id="IPR036821">
    <property type="entry name" value="Peptide_deformylase_sf"/>
</dbReference>
<organism evidence="3">
    <name type="scientific">Singulisphaera sp. Ch08</name>
    <dbReference type="NCBI Taxonomy" id="3120278"/>
    <lineage>
        <taxon>Bacteria</taxon>
        <taxon>Pseudomonadati</taxon>
        <taxon>Planctomycetota</taxon>
        <taxon>Planctomycetia</taxon>
        <taxon>Isosphaerales</taxon>
        <taxon>Isosphaeraceae</taxon>
        <taxon>Singulisphaera</taxon>
    </lineage>
</organism>
<reference evidence="3" key="1">
    <citation type="submission" date="2024-05" db="EMBL/GenBank/DDBJ databases">
        <title>Planctomycetes of the genus Singulisphaera possess chitinolytic capabilities.</title>
        <authorList>
            <person name="Ivanova A."/>
        </authorList>
    </citation>
    <scope>NUCLEOTIDE SEQUENCE</scope>
    <source>
        <strain evidence="3">Ch08T</strain>
    </source>
</reference>
<dbReference type="NCBIfam" id="TIGR00079">
    <property type="entry name" value="pept_deformyl"/>
    <property type="match status" value="1"/>
</dbReference>
<dbReference type="NCBIfam" id="NF001159">
    <property type="entry name" value="PRK00150.1-3"/>
    <property type="match status" value="1"/>
</dbReference>
<dbReference type="GO" id="GO:0046872">
    <property type="term" value="F:metal ion binding"/>
    <property type="evidence" value="ECO:0007669"/>
    <property type="project" value="UniProtKB-KW"/>
</dbReference>
<comment type="function">
    <text evidence="2">Removes the formyl group from the N-terminal Met of newly synthesized proteins. Requires at least a dipeptide for an efficient rate of reaction. N-terminal L-methionine is a prerequisite for activity but the enzyme has broad specificity at other positions.</text>
</comment>
<dbReference type="Gene3D" id="3.90.45.10">
    <property type="entry name" value="Peptide deformylase"/>
    <property type="match status" value="1"/>
</dbReference>
<feature type="binding site" evidence="2">
    <location>
        <position position="92"/>
    </location>
    <ligand>
        <name>Fe cation</name>
        <dbReference type="ChEBI" id="CHEBI:24875"/>
    </ligand>
</feature>
<dbReference type="AlphaFoldDB" id="A0AAU7CRX1"/>
<evidence type="ECO:0000313" key="3">
    <source>
        <dbReference type="EMBL" id="XBH07764.1"/>
    </source>
</evidence>
<feature type="active site" evidence="2">
    <location>
        <position position="135"/>
    </location>
</feature>